<proteinExistence type="predicted"/>
<feature type="domain" description="MobA-like NTP transferase" evidence="1">
    <location>
        <begin position="12"/>
        <end position="80"/>
    </location>
</feature>
<gene>
    <name evidence="2" type="ORF">LCGC14_0899620</name>
</gene>
<evidence type="ECO:0000259" key="1">
    <source>
        <dbReference type="Pfam" id="PF12804"/>
    </source>
</evidence>
<accession>A0A0F9P1N2</accession>
<dbReference type="EMBL" id="LAZR01002922">
    <property type="protein sequence ID" value="KKN23964.1"/>
    <property type="molecule type" value="Genomic_DNA"/>
</dbReference>
<dbReference type="InterPro" id="IPR029044">
    <property type="entry name" value="Nucleotide-diphossugar_trans"/>
</dbReference>
<dbReference type="SUPFAM" id="SSF53448">
    <property type="entry name" value="Nucleotide-diphospho-sugar transferases"/>
    <property type="match status" value="1"/>
</dbReference>
<dbReference type="Gene3D" id="3.90.550.10">
    <property type="entry name" value="Spore Coat Polysaccharide Biosynthesis Protein SpsA, Chain A"/>
    <property type="match status" value="1"/>
</dbReference>
<organism evidence="2">
    <name type="scientific">marine sediment metagenome</name>
    <dbReference type="NCBI Taxonomy" id="412755"/>
    <lineage>
        <taxon>unclassified sequences</taxon>
        <taxon>metagenomes</taxon>
        <taxon>ecological metagenomes</taxon>
    </lineage>
</organism>
<dbReference type="AlphaFoldDB" id="A0A0F9P1N2"/>
<dbReference type="GO" id="GO:0016779">
    <property type="term" value="F:nucleotidyltransferase activity"/>
    <property type="evidence" value="ECO:0007669"/>
    <property type="project" value="UniProtKB-ARBA"/>
</dbReference>
<name>A0A0F9P1N2_9ZZZZ</name>
<evidence type="ECO:0000313" key="2">
    <source>
        <dbReference type="EMBL" id="KKN23964.1"/>
    </source>
</evidence>
<reference evidence="2" key="1">
    <citation type="journal article" date="2015" name="Nature">
        <title>Complex archaea that bridge the gap between prokaryotes and eukaryotes.</title>
        <authorList>
            <person name="Spang A."/>
            <person name="Saw J.H."/>
            <person name="Jorgensen S.L."/>
            <person name="Zaremba-Niedzwiedzka K."/>
            <person name="Martijn J."/>
            <person name="Lind A.E."/>
            <person name="van Eijk R."/>
            <person name="Schleper C."/>
            <person name="Guy L."/>
            <person name="Ettema T.J."/>
        </authorList>
    </citation>
    <scope>NUCLEOTIDE SEQUENCE</scope>
</reference>
<dbReference type="InterPro" id="IPR025877">
    <property type="entry name" value="MobA-like_NTP_Trfase"/>
</dbReference>
<dbReference type="Pfam" id="PF12804">
    <property type="entry name" value="NTP_transf_3"/>
    <property type="match status" value="1"/>
</dbReference>
<comment type="caution">
    <text evidence="2">The sequence shown here is derived from an EMBL/GenBank/DDBJ whole genome shotgun (WGS) entry which is preliminary data.</text>
</comment>
<protein>
    <recommendedName>
        <fullName evidence="1">MobA-like NTP transferase domain-containing protein</fullName>
    </recommendedName>
</protein>
<sequence length="122" mass="14239">MYSAFKELDDLGFKKTLVLSCDIPLINKKVIKYLINCSKRFECCIPQWDNGFLEPLCTIYPIQKALIVSIEKLKTKDYKLINLISPSWNTNYISIERSFRPLDKSLLSFININTLDDIEKLK</sequence>